<keyword evidence="6" id="KW-0238">DNA-binding</keyword>
<evidence type="ECO:0000256" key="6">
    <source>
        <dbReference type="ARBA" id="ARBA00023125"/>
    </source>
</evidence>
<evidence type="ECO:0000313" key="12">
    <source>
        <dbReference type="Proteomes" id="UP001205748"/>
    </source>
</evidence>
<evidence type="ECO:0000313" key="11">
    <source>
        <dbReference type="EMBL" id="MCR1898875.1"/>
    </source>
</evidence>
<protein>
    <submittedName>
        <fullName evidence="11">IS200/IS605 family element RNA-guided endonuclease TnpB</fullName>
    </submittedName>
</protein>
<dbReference type="GO" id="GO:0046872">
    <property type="term" value="F:metal ion binding"/>
    <property type="evidence" value="ECO:0007669"/>
    <property type="project" value="UniProtKB-KW"/>
</dbReference>
<evidence type="ECO:0000256" key="4">
    <source>
        <dbReference type="ARBA" id="ARBA00022723"/>
    </source>
</evidence>
<dbReference type="NCBIfam" id="NF038281">
    <property type="entry name" value="IS200_TnpB"/>
    <property type="match status" value="1"/>
</dbReference>
<dbReference type="InterPro" id="IPR001959">
    <property type="entry name" value="Transposase"/>
</dbReference>
<dbReference type="InterPro" id="IPR053522">
    <property type="entry name" value="RNA-guided_endonuclease_TnpB"/>
</dbReference>
<comment type="caution">
    <text evidence="11">The sequence shown here is derived from an EMBL/GenBank/DDBJ whole genome shotgun (WGS) entry which is preliminary data.</text>
</comment>
<evidence type="ECO:0000259" key="9">
    <source>
        <dbReference type="Pfam" id="PF07282"/>
    </source>
</evidence>
<feature type="domain" description="Cas12f1-like TNB" evidence="9">
    <location>
        <begin position="296"/>
        <end position="364"/>
    </location>
</feature>
<sequence length="375" mass="44313">MLKSYKYRIYPKDQQRKQLAKTFGCTRFVYNYYLDKKIKLYEEKKETLSKIDCNNHLNRELKKEFIWLKEVDKFALTNAVYHLDTAYQNFFRRIKQGRDKTGFPKFKSKHSNQFSYTTNFTNKNIEVNFAENKIKLPKLKWVEAKVHREFDGKIKSVTVSQSPSGRHFVSILVDTRIKELPKTHKNIGVDLGIRDFLIDSNGNKISNPRNLYKYERKLTKLQRQLSKKQKGSKNRSKMRVKVARLHEKISDIRKDFLHKRSSQIINENQIVVSEDLNVSGMIKNRKLAKAISDVSWSEFTRQLEYKANWYGRDYIKIDKFFPSSQLCSDCGYKNIETKDLLVREWVCTNCGSHHDRDINASRNILQEGLRILASA</sequence>
<dbReference type="Pfam" id="PF01385">
    <property type="entry name" value="OrfB_IS605"/>
    <property type="match status" value="1"/>
</dbReference>
<evidence type="ECO:0000256" key="3">
    <source>
        <dbReference type="ARBA" id="ARBA00022578"/>
    </source>
</evidence>
<keyword evidence="7" id="KW-0233">DNA recombination</keyword>
<feature type="domain" description="Probable transposase IS891/IS1136/IS1341" evidence="8">
    <location>
        <begin position="176"/>
        <end position="284"/>
    </location>
</feature>
<dbReference type="InterPro" id="IPR010095">
    <property type="entry name" value="Cas12f1-like_TNB"/>
</dbReference>
<dbReference type="PANTHER" id="PTHR30405:SF25">
    <property type="entry name" value="RNA-GUIDED DNA ENDONUCLEASE INSQ-RELATED"/>
    <property type="match status" value="1"/>
</dbReference>
<dbReference type="EMBL" id="JANKAS010000005">
    <property type="protein sequence ID" value="MCR1898875.1"/>
    <property type="molecule type" value="Genomic_DNA"/>
</dbReference>
<dbReference type="GO" id="GO:0004519">
    <property type="term" value="F:endonuclease activity"/>
    <property type="evidence" value="ECO:0007669"/>
    <property type="project" value="UniProtKB-KW"/>
</dbReference>
<dbReference type="NCBIfam" id="NF040570">
    <property type="entry name" value="guided_TnpB"/>
    <property type="match status" value="1"/>
</dbReference>
<dbReference type="GO" id="GO:0032196">
    <property type="term" value="P:transposition"/>
    <property type="evidence" value="ECO:0007669"/>
    <property type="project" value="UniProtKB-KW"/>
</dbReference>
<proteinExistence type="inferred from homology"/>
<evidence type="ECO:0000256" key="5">
    <source>
        <dbReference type="ARBA" id="ARBA00022833"/>
    </source>
</evidence>
<reference evidence="11" key="1">
    <citation type="submission" date="2022-07" db="EMBL/GenBank/DDBJ databases">
        <title>Enhanced cultured diversity of the mouse gut microbiota enables custom-made synthetic communities.</title>
        <authorList>
            <person name="Afrizal A."/>
        </authorList>
    </citation>
    <scope>NUCLEOTIDE SEQUENCE</scope>
    <source>
        <strain evidence="11">DSM 28593</strain>
    </source>
</reference>
<dbReference type="NCBIfam" id="TIGR01766">
    <property type="entry name" value="IS200/IS605 family accessory protein TnpB-like domain"/>
    <property type="match status" value="1"/>
</dbReference>
<keyword evidence="4" id="KW-0479">Metal-binding</keyword>
<gene>
    <name evidence="11" type="primary">tnpB</name>
    <name evidence="11" type="ORF">NSA47_07745</name>
</gene>
<dbReference type="Proteomes" id="UP001205748">
    <property type="component" value="Unassembled WGS sequence"/>
</dbReference>
<keyword evidence="3" id="KW-0815">Transposition</keyword>
<dbReference type="Pfam" id="PF07282">
    <property type="entry name" value="Cas12f1-like_TNB"/>
    <property type="match status" value="1"/>
</dbReference>
<dbReference type="GO" id="GO:0006310">
    <property type="term" value="P:DNA recombination"/>
    <property type="evidence" value="ECO:0007669"/>
    <property type="project" value="UniProtKB-KW"/>
</dbReference>
<comment type="similarity">
    <text evidence="2">In the N-terminal section; belongs to the transposase 2 family.</text>
</comment>
<keyword evidence="12" id="KW-1185">Reference proteome</keyword>
<evidence type="ECO:0000256" key="2">
    <source>
        <dbReference type="ARBA" id="ARBA00011044"/>
    </source>
</evidence>
<dbReference type="AlphaFoldDB" id="A0AAE3KZ98"/>
<evidence type="ECO:0000256" key="7">
    <source>
        <dbReference type="ARBA" id="ARBA00023172"/>
    </source>
</evidence>
<dbReference type="PANTHER" id="PTHR30405">
    <property type="entry name" value="TRANSPOSASE"/>
    <property type="match status" value="1"/>
</dbReference>
<keyword evidence="5" id="KW-0862">Zinc</keyword>
<comment type="similarity">
    <text evidence="1">In the C-terminal section; belongs to the transposase 35 family.</text>
</comment>
<dbReference type="RefSeq" id="WP_257530647.1">
    <property type="nucleotide sequence ID" value="NZ_JANKAS010000005.1"/>
</dbReference>
<dbReference type="GO" id="GO:0003677">
    <property type="term" value="F:DNA binding"/>
    <property type="evidence" value="ECO:0007669"/>
    <property type="project" value="UniProtKB-KW"/>
</dbReference>
<feature type="domain" description="Transposase putative helix-turn-helix" evidence="10">
    <location>
        <begin position="1"/>
        <end position="45"/>
    </location>
</feature>
<name>A0AAE3KZ98_9FIRM</name>
<keyword evidence="11" id="KW-0378">Hydrolase</keyword>
<keyword evidence="11" id="KW-0540">Nuclease</keyword>
<evidence type="ECO:0000259" key="8">
    <source>
        <dbReference type="Pfam" id="PF01385"/>
    </source>
</evidence>
<evidence type="ECO:0000256" key="1">
    <source>
        <dbReference type="ARBA" id="ARBA00008761"/>
    </source>
</evidence>
<organism evidence="11 12">
    <name type="scientific">Irregularibacter muris</name>
    <dbReference type="NCBI Taxonomy" id="1796619"/>
    <lineage>
        <taxon>Bacteria</taxon>
        <taxon>Bacillati</taxon>
        <taxon>Bacillota</taxon>
        <taxon>Clostridia</taxon>
        <taxon>Eubacteriales</taxon>
        <taxon>Eubacteriaceae</taxon>
        <taxon>Irregularibacter</taxon>
    </lineage>
</organism>
<evidence type="ECO:0000259" key="10">
    <source>
        <dbReference type="Pfam" id="PF12323"/>
    </source>
</evidence>
<accession>A0AAE3KZ98</accession>
<dbReference type="Pfam" id="PF12323">
    <property type="entry name" value="HTH_OrfB_IS605"/>
    <property type="match status" value="1"/>
</dbReference>
<keyword evidence="11" id="KW-0255">Endonuclease</keyword>
<dbReference type="InterPro" id="IPR021027">
    <property type="entry name" value="Transposase_put_HTH"/>
</dbReference>
<dbReference type="InterPro" id="IPR051399">
    <property type="entry name" value="RNA-guided_DNA_endo/Transpos"/>
</dbReference>